<evidence type="ECO:0000256" key="1">
    <source>
        <dbReference type="ARBA" id="ARBA00004777"/>
    </source>
</evidence>
<comment type="similarity">
    <text evidence="7 8">Belongs to the formate--tetrahydrofolate ligase family.</text>
</comment>
<evidence type="ECO:0000313" key="9">
    <source>
        <dbReference type="EMBL" id="SIN79904.1"/>
    </source>
</evidence>
<feature type="binding site" evidence="8">
    <location>
        <begin position="67"/>
        <end position="74"/>
    </location>
    <ligand>
        <name>ATP</name>
        <dbReference type="ChEBI" id="CHEBI:30616"/>
    </ligand>
</feature>
<name>A0A1N6EA57_9RHOB</name>
<dbReference type="Gene3D" id="3.40.50.300">
    <property type="entry name" value="P-loop containing nucleotide triphosphate hydrolases"/>
    <property type="match status" value="1"/>
</dbReference>
<dbReference type="Proteomes" id="UP000184932">
    <property type="component" value="Unassembled WGS sequence"/>
</dbReference>
<dbReference type="HAMAP" id="MF_01543">
    <property type="entry name" value="FTHFS"/>
    <property type="match status" value="1"/>
</dbReference>
<organism evidence="9 10">
    <name type="scientific">Vannielia litorea</name>
    <dbReference type="NCBI Taxonomy" id="1217970"/>
    <lineage>
        <taxon>Bacteria</taxon>
        <taxon>Pseudomonadati</taxon>
        <taxon>Pseudomonadota</taxon>
        <taxon>Alphaproteobacteria</taxon>
        <taxon>Rhodobacterales</taxon>
        <taxon>Paracoccaceae</taxon>
        <taxon>Vannielia</taxon>
    </lineage>
</organism>
<gene>
    <name evidence="8" type="primary">fhs</name>
    <name evidence="9" type="ORF">SAMN05444002_0506</name>
</gene>
<protein>
    <recommendedName>
        <fullName evidence="8">Formate--tetrahydrofolate ligase</fullName>
        <ecNumber evidence="8">6.3.4.3</ecNumber>
    </recommendedName>
    <alternativeName>
        <fullName evidence="8">Formyltetrahydrofolate synthetase</fullName>
        <shortName evidence="8">FHS</shortName>
        <shortName evidence="8">FTHFS</shortName>
    </alternativeName>
</protein>
<dbReference type="InterPro" id="IPR000559">
    <property type="entry name" value="Formate_THF_ligase"/>
</dbReference>
<dbReference type="SUPFAM" id="SSF52540">
    <property type="entry name" value="P-loop containing nucleoside triphosphate hydrolases"/>
    <property type="match status" value="1"/>
</dbReference>
<keyword evidence="3 8" id="KW-0436">Ligase</keyword>
<dbReference type="PROSITE" id="PS00722">
    <property type="entry name" value="FTHFS_2"/>
    <property type="match status" value="1"/>
</dbReference>
<comment type="catalytic activity">
    <reaction evidence="6 8">
        <text>(6S)-5,6,7,8-tetrahydrofolate + formate + ATP = (6R)-10-formyltetrahydrofolate + ADP + phosphate</text>
        <dbReference type="Rhea" id="RHEA:20221"/>
        <dbReference type="ChEBI" id="CHEBI:15740"/>
        <dbReference type="ChEBI" id="CHEBI:30616"/>
        <dbReference type="ChEBI" id="CHEBI:43474"/>
        <dbReference type="ChEBI" id="CHEBI:57453"/>
        <dbReference type="ChEBI" id="CHEBI:195366"/>
        <dbReference type="ChEBI" id="CHEBI:456216"/>
        <dbReference type="EC" id="6.3.4.3"/>
    </reaction>
</comment>
<evidence type="ECO:0000256" key="2">
    <source>
        <dbReference type="ARBA" id="ARBA00022563"/>
    </source>
</evidence>
<evidence type="ECO:0000256" key="8">
    <source>
        <dbReference type="HAMAP-Rule" id="MF_01543"/>
    </source>
</evidence>
<proteinExistence type="inferred from homology"/>
<dbReference type="NCBIfam" id="NF010030">
    <property type="entry name" value="PRK13505.1"/>
    <property type="match status" value="1"/>
</dbReference>
<keyword evidence="10" id="KW-1185">Reference proteome</keyword>
<dbReference type="RefSeq" id="WP_074254684.1">
    <property type="nucleotide sequence ID" value="NZ_FSRL01000001.1"/>
</dbReference>
<dbReference type="Pfam" id="PF01268">
    <property type="entry name" value="FTHFS"/>
    <property type="match status" value="1"/>
</dbReference>
<dbReference type="AlphaFoldDB" id="A0A1N6EA57"/>
<dbReference type="UniPathway" id="UPA00193"/>
<evidence type="ECO:0000256" key="4">
    <source>
        <dbReference type="ARBA" id="ARBA00022741"/>
    </source>
</evidence>
<dbReference type="FunFam" id="3.30.1510.10:FF:000001">
    <property type="entry name" value="Formate--tetrahydrofolate ligase"/>
    <property type="match status" value="1"/>
</dbReference>
<dbReference type="CDD" id="cd00477">
    <property type="entry name" value="FTHFS"/>
    <property type="match status" value="1"/>
</dbReference>
<dbReference type="EC" id="6.3.4.3" evidence="8"/>
<dbReference type="PROSITE" id="PS00721">
    <property type="entry name" value="FTHFS_1"/>
    <property type="match status" value="1"/>
</dbReference>
<dbReference type="Gene3D" id="3.30.1510.10">
    <property type="entry name" value="Domain 2, N(10)-formyltetrahydrofolate synthetase"/>
    <property type="match status" value="1"/>
</dbReference>
<dbReference type="InterPro" id="IPR027417">
    <property type="entry name" value="P-loop_NTPase"/>
</dbReference>
<keyword evidence="5 8" id="KW-0067">ATP-binding</keyword>
<dbReference type="FunFam" id="3.10.410.10:FF:000001">
    <property type="entry name" value="Putative formate--tetrahydrofolate ligase"/>
    <property type="match status" value="1"/>
</dbReference>
<evidence type="ECO:0000256" key="5">
    <source>
        <dbReference type="ARBA" id="ARBA00022840"/>
    </source>
</evidence>
<dbReference type="InterPro" id="IPR020628">
    <property type="entry name" value="Formate_THF_ligase_CS"/>
</dbReference>
<keyword evidence="2 8" id="KW-0554">One-carbon metabolism</keyword>
<sequence length="558" mass="59130">MSVKSDIEIAREAEKRPIQEIGAKLGIPEADLVPYGHDKAKVSQAFISGLKDRPNGKLILVTAINPTPAGEGKTTTTVGLGDGLNAIGKKAAICIREASLGPCFGMKGGAAGGGYAQVIPMEEMNLHFTGDFHAITSAHNLLSAMIDNHIYWGNALGIDERRITWRRVMDMNDRALRDTVVGLGGVANGFSRQTGFDITVASEVMAILCLATDLADLEARLGRIIVAYTREREPITCADIGASGAMTVLLKDAMQPNLVQTLEHNPAFVHGGPFANIAHGCNSVIATTTALKLADYVVTEAGFGADLGAEKFMNIKCRKAGLAPDCVVLVATVRAMKMNGGVAKADLGPENVAAVKKGCANLGRHIENLKSFGVPVVVAINHFTSDTEAEIAAVQAYVAQHGSEAIVCRHWADGSRGIEALARRVAEVADGKSAQFAPLYEDDMPLFQKIETIATRIYRADEVLADKKVRDQLHAWEAAGFGNLPVCMAKTQYSFSTDPALRGAPSGHSVPIREVRLSAGAGFVVAICGEIMTMPGLPRHPAAETIGINDAGEIEGLF</sequence>
<keyword evidence="4 8" id="KW-0547">Nucleotide-binding</keyword>
<reference evidence="10" key="1">
    <citation type="submission" date="2016-11" db="EMBL/GenBank/DDBJ databases">
        <authorList>
            <person name="Varghese N."/>
            <person name="Submissions S."/>
        </authorList>
    </citation>
    <scope>NUCLEOTIDE SEQUENCE [LARGE SCALE GENOMIC DNA]</scope>
    <source>
        <strain evidence="10">DSM 29440</strain>
    </source>
</reference>
<dbReference type="Gene3D" id="3.10.410.10">
    <property type="entry name" value="Formyltetrahydrofolate synthetase, domain 3"/>
    <property type="match status" value="1"/>
</dbReference>
<comment type="pathway">
    <text evidence="1 8">One-carbon metabolism; tetrahydrofolate interconversion.</text>
</comment>
<dbReference type="EMBL" id="FSRL01000001">
    <property type="protein sequence ID" value="SIN79904.1"/>
    <property type="molecule type" value="Genomic_DNA"/>
</dbReference>
<evidence type="ECO:0000256" key="7">
    <source>
        <dbReference type="ARBA" id="ARBA00061363"/>
    </source>
</evidence>
<dbReference type="GO" id="GO:0005524">
    <property type="term" value="F:ATP binding"/>
    <property type="evidence" value="ECO:0007669"/>
    <property type="project" value="UniProtKB-UniRule"/>
</dbReference>
<dbReference type="GO" id="GO:0004329">
    <property type="term" value="F:formate-tetrahydrofolate ligase activity"/>
    <property type="evidence" value="ECO:0007669"/>
    <property type="project" value="UniProtKB-UniRule"/>
</dbReference>
<dbReference type="GO" id="GO:0035999">
    <property type="term" value="P:tetrahydrofolate interconversion"/>
    <property type="evidence" value="ECO:0007669"/>
    <property type="project" value="UniProtKB-UniRule"/>
</dbReference>
<evidence type="ECO:0000313" key="10">
    <source>
        <dbReference type="Proteomes" id="UP000184932"/>
    </source>
</evidence>
<accession>A0A1N6EA57</accession>
<dbReference type="OrthoDB" id="9761733at2"/>
<dbReference type="STRING" id="1217970.SAMN05444002_0506"/>
<evidence type="ECO:0000256" key="3">
    <source>
        <dbReference type="ARBA" id="ARBA00022598"/>
    </source>
</evidence>
<evidence type="ECO:0000256" key="6">
    <source>
        <dbReference type="ARBA" id="ARBA00049033"/>
    </source>
</evidence>